<feature type="region of interest" description="Disordered" evidence="2">
    <location>
        <begin position="391"/>
        <end position="412"/>
    </location>
</feature>
<dbReference type="CDD" id="cd00067">
    <property type="entry name" value="GAL4"/>
    <property type="match status" value="1"/>
</dbReference>
<evidence type="ECO:0000256" key="1">
    <source>
        <dbReference type="ARBA" id="ARBA00023242"/>
    </source>
</evidence>
<feature type="domain" description="Zn(2)-C6 fungal-type" evidence="3">
    <location>
        <begin position="52"/>
        <end position="75"/>
    </location>
</feature>
<name>A0AAE0U824_9PEZI</name>
<organism evidence="4 5">
    <name type="scientific">Podospora didyma</name>
    <dbReference type="NCBI Taxonomy" id="330526"/>
    <lineage>
        <taxon>Eukaryota</taxon>
        <taxon>Fungi</taxon>
        <taxon>Dikarya</taxon>
        <taxon>Ascomycota</taxon>
        <taxon>Pezizomycotina</taxon>
        <taxon>Sordariomycetes</taxon>
        <taxon>Sordariomycetidae</taxon>
        <taxon>Sordariales</taxon>
        <taxon>Podosporaceae</taxon>
        <taxon>Podospora</taxon>
    </lineage>
</organism>
<feature type="region of interest" description="Disordered" evidence="2">
    <location>
        <begin position="20"/>
        <end position="41"/>
    </location>
</feature>
<dbReference type="GO" id="GO:0000981">
    <property type="term" value="F:DNA-binding transcription factor activity, RNA polymerase II-specific"/>
    <property type="evidence" value="ECO:0007669"/>
    <property type="project" value="InterPro"/>
</dbReference>
<reference evidence="4" key="1">
    <citation type="journal article" date="2023" name="Mol. Phylogenet. Evol.">
        <title>Genome-scale phylogeny and comparative genomics of the fungal order Sordariales.</title>
        <authorList>
            <person name="Hensen N."/>
            <person name="Bonometti L."/>
            <person name="Westerberg I."/>
            <person name="Brannstrom I.O."/>
            <person name="Guillou S."/>
            <person name="Cros-Aarteil S."/>
            <person name="Calhoun S."/>
            <person name="Haridas S."/>
            <person name="Kuo A."/>
            <person name="Mondo S."/>
            <person name="Pangilinan J."/>
            <person name="Riley R."/>
            <person name="LaButti K."/>
            <person name="Andreopoulos B."/>
            <person name="Lipzen A."/>
            <person name="Chen C."/>
            <person name="Yan M."/>
            <person name="Daum C."/>
            <person name="Ng V."/>
            <person name="Clum A."/>
            <person name="Steindorff A."/>
            <person name="Ohm R.A."/>
            <person name="Martin F."/>
            <person name="Silar P."/>
            <person name="Natvig D.O."/>
            <person name="Lalanne C."/>
            <person name="Gautier V."/>
            <person name="Ament-Velasquez S.L."/>
            <person name="Kruys A."/>
            <person name="Hutchinson M.I."/>
            <person name="Powell A.J."/>
            <person name="Barry K."/>
            <person name="Miller A.N."/>
            <person name="Grigoriev I.V."/>
            <person name="Debuchy R."/>
            <person name="Gladieux P."/>
            <person name="Hiltunen Thoren M."/>
            <person name="Johannesson H."/>
        </authorList>
    </citation>
    <scope>NUCLEOTIDE SEQUENCE</scope>
    <source>
        <strain evidence="4">CBS 232.78</strain>
    </source>
</reference>
<dbReference type="InterPro" id="IPR001138">
    <property type="entry name" value="Zn2Cys6_DnaBD"/>
</dbReference>
<evidence type="ECO:0000256" key="2">
    <source>
        <dbReference type="SAM" id="MobiDB-lite"/>
    </source>
</evidence>
<evidence type="ECO:0000259" key="3">
    <source>
        <dbReference type="Pfam" id="PF00172"/>
    </source>
</evidence>
<comment type="caution">
    <text evidence="4">The sequence shown here is derived from an EMBL/GenBank/DDBJ whole genome shotgun (WGS) entry which is preliminary data.</text>
</comment>
<dbReference type="AlphaFoldDB" id="A0AAE0U824"/>
<dbReference type="Proteomes" id="UP001285441">
    <property type="component" value="Unassembled WGS sequence"/>
</dbReference>
<feature type="region of interest" description="Disordered" evidence="2">
    <location>
        <begin position="348"/>
        <end position="372"/>
    </location>
</feature>
<dbReference type="GO" id="GO:0008270">
    <property type="term" value="F:zinc ion binding"/>
    <property type="evidence" value="ECO:0007669"/>
    <property type="project" value="InterPro"/>
</dbReference>
<dbReference type="PANTHER" id="PTHR35392">
    <property type="entry name" value="ZN(II)2CYS6 TRANSCRIPTION FACTOR (EUROFUNG)-RELATED-RELATED"/>
    <property type="match status" value="1"/>
</dbReference>
<dbReference type="InterPro" id="IPR052973">
    <property type="entry name" value="Fungal_sec-metab_reg_TF"/>
</dbReference>
<proteinExistence type="predicted"/>
<keyword evidence="1" id="KW-0539">Nucleus</keyword>
<keyword evidence="5" id="KW-1185">Reference proteome</keyword>
<dbReference type="Gene3D" id="4.10.240.10">
    <property type="entry name" value="Zn(2)-C6 fungal-type DNA-binding domain"/>
    <property type="match status" value="1"/>
</dbReference>
<dbReference type="EMBL" id="JAULSW010000001">
    <property type="protein sequence ID" value="KAK3393909.1"/>
    <property type="molecule type" value="Genomic_DNA"/>
</dbReference>
<gene>
    <name evidence="4" type="ORF">B0H63DRAFT_30521</name>
</gene>
<evidence type="ECO:0000313" key="5">
    <source>
        <dbReference type="Proteomes" id="UP001285441"/>
    </source>
</evidence>
<protein>
    <recommendedName>
        <fullName evidence="3">Zn(2)-C6 fungal-type domain-containing protein</fullName>
    </recommendedName>
</protein>
<reference evidence="4" key="2">
    <citation type="submission" date="2023-06" db="EMBL/GenBank/DDBJ databases">
        <authorList>
            <consortium name="Lawrence Berkeley National Laboratory"/>
            <person name="Haridas S."/>
            <person name="Hensen N."/>
            <person name="Bonometti L."/>
            <person name="Westerberg I."/>
            <person name="Brannstrom I.O."/>
            <person name="Guillou S."/>
            <person name="Cros-Aarteil S."/>
            <person name="Calhoun S."/>
            <person name="Kuo A."/>
            <person name="Mondo S."/>
            <person name="Pangilinan J."/>
            <person name="Riley R."/>
            <person name="LaButti K."/>
            <person name="Andreopoulos B."/>
            <person name="Lipzen A."/>
            <person name="Chen C."/>
            <person name="Yanf M."/>
            <person name="Daum C."/>
            <person name="Ng V."/>
            <person name="Clum A."/>
            <person name="Steindorff A."/>
            <person name="Ohm R."/>
            <person name="Martin F."/>
            <person name="Silar P."/>
            <person name="Natvig D."/>
            <person name="Lalanne C."/>
            <person name="Gautier V."/>
            <person name="Ament-velasquez S.L."/>
            <person name="Kruys A."/>
            <person name="Hutchinson M.I."/>
            <person name="Powell A.J."/>
            <person name="Barry K."/>
            <person name="Miller A.N."/>
            <person name="Grigoriev I.V."/>
            <person name="Debuchy R."/>
            <person name="Gladieux P."/>
            <person name="Thoren M.H."/>
            <person name="Johannesson H."/>
        </authorList>
    </citation>
    <scope>NUCLEOTIDE SEQUENCE</scope>
    <source>
        <strain evidence="4">CBS 232.78</strain>
    </source>
</reference>
<evidence type="ECO:0000313" key="4">
    <source>
        <dbReference type="EMBL" id="KAK3393909.1"/>
    </source>
</evidence>
<accession>A0AAE0U824</accession>
<sequence length="530" mass="59736">MTTAPDLPQLQLARSIHCFRATDPPRPPQPRARAKLSQQEKQKVREVRRQGACLRCRVLKIQCSNQNPCQPCLQSAVKGSERKVLSFCYCVRTRFADVNIFQSAWAETPTMQLETVMARMGGLLARIATPANFSLHSDTIVFNETLVSWLTNPQFNLPNGSIVGLCCSNLLSLQFQDETVSGDNLATEFRRFLLATSLVHSGWRGDKDVTQRDLCAAGHISGYRLMKQLDRVLTPQFLAKCGRDSCQVLFLLVLGVVLGVGYSSQNLTDSPSFPTQLLGAEFQKSPTLWLAMKEHLCQMLAHHLIFLGSLLGIKLDTGLERRIIDTAISRWNKMEAFVWADATGLNHQYQHQHQQPQPLPSPPPLRQLSMPSVPIRSGKDAEVVPMKVAEDDQNPPYWEDPPPPPAATAASASHAPLIPIPFPEVAQFRLDHFDQWCENPRSYLDMETEEPKIMYTEPSLPEQRIRIMGPVPRANTEPVLRQDEHAPRKDVRRRSMWVVRSFDAGPEHGHINVHARLRDRREVGSFGVFV</sequence>
<dbReference type="SUPFAM" id="SSF57701">
    <property type="entry name" value="Zn2/Cys6 DNA-binding domain"/>
    <property type="match status" value="1"/>
</dbReference>
<dbReference type="Pfam" id="PF00172">
    <property type="entry name" value="Zn_clus"/>
    <property type="match status" value="1"/>
</dbReference>
<dbReference type="InterPro" id="IPR036864">
    <property type="entry name" value="Zn2-C6_fun-type_DNA-bd_sf"/>
</dbReference>